<keyword evidence="1" id="KW-1133">Transmembrane helix</keyword>
<evidence type="ECO:0000313" key="3">
    <source>
        <dbReference type="Proteomes" id="UP000634139"/>
    </source>
</evidence>
<comment type="caution">
    <text evidence="2">The sequence shown here is derived from an EMBL/GenBank/DDBJ whole genome shotgun (WGS) entry which is preliminary data.</text>
</comment>
<reference evidence="2" key="2">
    <citation type="submission" date="2020-09" db="EMBL/GenBank/DDBJ databases">
        <authorList>
            <person name="Sun Q."/>
            <person name="Kim S."/>
        </authorList>
    </citation>
    <scope>NUCLEOTIDE SEQUENCE</scope>
    <source>
        <strain evidence="2">KCTC 32422</strain>
    </source>
</reference>
<evidence type="ECO:0000313" key="2">
    <source>
        <dbReference type="EMBL" id="GGZ93659.1"/>
    </source>
</evidence>
<keyword evidence="1" id="KW-0472">Membrane</keyword>
<dbReference type="RefSeq" id="WP_229822159.1">
    <property type="nucleotide sequence ID" value="NZ_BMZD01000002.1"/>
</dbReference>
<accession>A0A918RBD7</accession>
<reference evidence="2" key="1">
    <citation type="journal article" date="2014" name="Int. J. Syst. Evol. Microbiol.">
        <title>Complete genome sequence of Corynebacterium casei LMG S-19264T (=DSM 44701T), isolated from a smear-ripened cheese.</title>
        <authorList>
            <consortium name="US DOE Joint Genome Institute (JGI-PGF)"/>
            <person name="Walter F."/>
            <person name="Albersmeier A."/>
            <person name="Kalinowski J."/>
            <person name="Ruckert C."/>
        </authorList>
    </citation>
    <scope>NUCLEOTIDE SEQUENCE</scope>
    <source>
        <strain evidence="2">KCTC 32422</strain>
    </source>
</reference>
<feature type="transmembrane region" description="Helical" evidence="1">
    <location>
        <begin position="340"/>
        <end position="362"/>
    </location>
</feature>
<feature type="transmembrane region" description="Helical" evidence="1">
    <location>
        <begin position="292"/>
        <end position="309"/>
    </location>
</feature>
<feature type="transmembrane region" description="Helical" evidence="1">
    <location>
        <begin position="114"/>
        <end position="137"/>
    </location>
</feature>
<organism evidence="2 3">
    <name type="scientific">Novosphingobium arvoryzae</name>
    <dbReference type="NCBI Taxonomy" id="1256514"/>
    <lineage>
        <taxon>Bacteria</taxon>
        <taxon>Pseudomonadati</taxon>
        <taxon>Pseudomonadota</taxon>
        <taxon>Alphaproteobacteria</taxon>
        <taxon>Sphingomonadales</taxon>
        <taxon>Sphingomonadaceae</taxon>
        <taxon>Novosphingobium</taxon>
    </lineage>
</organism>
<keyword evidence="3" id="KW-1185">Reference proteome</keyword>
<feature type="transmembrane region" description="Helical" evidence="1">
    <location>
        <begin position="157"/>
        <end position="175"/>
    </location>
</feature>
<feature type="transmembrane region" description="Helical" evidence="1">
    <location>
        <begin position="316"/>
        <end position="334"/>
    </location>
</feature>
<dbReference type="Proteomes" id="UP000634139">
    <property type="component" value="Unassembled WGS sequence"/>
</dbReference>
<dbReference type="AlphaFoldDB" id="A0A918RBD7"/>
<proteinExistence type="predicted"/>
<name>A0A918RBD7_9SPHN</name>
<keyword evidence="1" id="KW-0812">Transmembrane</keyword>
<gene>
    <name evidence="2" type="ORF">GCM10011617_11970</name>
</gene>
<dbReference type="EMBL" id="BMZD01000002">
    <property type="protein sequence ID" value="GGZ93659.1"/>
    <property type="molecule type" value="Genomic_DNA"/>
</dbReference>
<feature type="transmembrane region" description="Helical" evidence="1">
    <location>
        <begin position="199"/>
        <end position="225"/>
    </location>
</feature>
<protein>
    <submittedName>
        <fullName evidence="2">Uncharacterized protein</fullName>
    </submittedName>
</protein>
<feature type="transmembrane region" description="Helical" evidence="1">
    <location>
        <begin position="237"/>
        <end position="256"/>
    </location>
</feature>
<evidence type="ECO:0000256" key="1">
    <source>
        <dbReference type="SAM" id="Phobius"/>
    </source>
</evidence>
<feature type="transmembrane region" description="Helical" evidence="1">
    <location>
        <begin position="21"/>
        <end position="42"/>
    </location>
</feature>
<sequence length="371" mass="40836">MNQTRAALAEDRFASWPRLPARLALLAFALLLIASALVPITVGKQDIVTKDFVENLAGTEVPGAERPRDDDLALYDTVIERIGKGENYYTVAAEEHRRSDYPVTPGWAVRPPTLAYLAMWLGPVGQMVAAIVLMLAVLKAWWDRLAEEAGDPRTRRIGLALLFFGASLGLNRYYFVLHELWAGMLIALAFGLHRPGRKWGAALAVTALALAIREHVFPFVLLLAAMAAWRRDWKETAAWGLLAAAFVALIMVHHHYTALQVLPSDRPSPEWLQMRGLSGWLSNVALSSNLRFFPHWIAGPLIVLALLGWAGWRTAAGAFGTLLYLGYGLAFMLAGRPDNFYWGAVVAPVMFLGLAFAPRALASLWRGAKSA</sequence>